<keyword evidence="2" id="KW-1185">Reference proteome</keyword>
<reference evidence="1 2" key="1">
    <citation type="submission" date="2016-10" db="EMBL/GenBank/DDBJ databases">
        <authorList>
            <person name="de Groot N.N."/>
        </authorList>
    </citation>
    <scope>NUCLEOTIDE SEQUENCE [LARGE SCALE GENOMIC DNA]</scope>
    <source>
        <strain evidence="1 2">MON 2.2</strain>
    </source>
</reference>
<dbReference type="EMBL" id="LT629688">
    <property type="protein sequence ID" value="SDD10259.1"/>
    <property type="molecule type" value="Genomic_DNA"/>
</dbReference>
<evidence type="ECO:0000313" key="1">
    <source>
        <dbReference type="EMBL" id="SDD10259.1"/>
    </source>
</evidence>
<evidence type="ECO:0000313" key="2">
    <source>
        <dbReference type="Proteomes" id="UP000198546"/>
    </source>
</evidence>
<protein>
    <submittedName>
        <fullName evidence="1">Uncharacterized protein</fullName>
    </submittedName>
</protein>
<dbReference type="RefSeq" id="WP_157676902.1">
    <property type="nucleotide sequence ID" value="NZ_LT629688.1"/>
</dbReference>
<gene>
    <name evidence="1" type="ORF">SAMN04489747_0177</name>
</gene>
<proteinExistence type="predicted"/>
<organism evidence="1 2">
    <name type="scientific">Auraticoccus monumenti</name>
    <dbReference type="NCBI Taxonomy" id="675864"/>
    <lineage>
        <taxon>Bacteria</taxon>
        <taxon>Bacillati</taxon>
        <taxon>Actinomycetota</taxon>
        <taxon>Actinomycetes</taxon>
        <taxon>Propionibacteriales</taxon>
        <taxon>Propionibacteriaceae</taxon>
        <taxon>Auraticoccus</taxon>
    </lineage>
</organism>
<sequence length="55" mass="5971">MSLHLAAGVVTDRVRADLSNDAPRPPATMAWILAWAGDEQTETVVPRPSSEPRET</sequence>
<dbReference type="Proteomes" id="UP000198546">
    <property type="component" value="Chromosome i"/>
</dbReference>
<accession>A0A1G6S072</accession>
<name>A0A1G6S072_9ACTN</name>
<dbReference type="AlphaFoldDB" id="A0A1G6S072"/>